<dbReference type="InterPro" id="IPR051902">
    <property type="entry name" value="BPI_fold-superfamily_member"/>
</dbReference>
<dbReference type="PANTHER" id="PTHR47015">
    <property type="entry name" value="BPI FOLD-CONTAINING FAMILY A MEMBER 1"/>
    <property type="match status" value="1"/>
</dbReference>
<dbReference type="Proteomes" id="UP000472240">
    <property type="component" value="Chromosome 23"/>
</dbReference>
<reference evidence="18 19" key="2">
    <citation type="journal article" date="2018" name="Annu Rev Anim Biosci">
        <title>Bat Biology, Genomes, and the Bat1K Project: To Generate Chromosome-Level Genomes for All Living Bat Species.</title>
        <authorList>
            <person name="Teeling E.C."/>
            <person name="Vernes S.C."/>
            <person name="Davalos L.M."/>
            <person name="Ray D.A."/>
            <person name="Gilbert M.T.P."/>
            <person name="Myers E."/>
        </authorList>
    </citation>
    <scope>NUCLEOTIDE SEQUENCE</scope>
</reference>
<keyword evidence="11" id="KW-1015">Disulfide bond</keyword>
<dbReference type="GO" id="GO:0002395">
    <property type="term" value="P:immune response in nasopharyngeal-associated lymphoid tissue"/>
    <property type="evidence" value="ECO:0007669"/>
    <property type="project" value="TreeGrafter"/>
</dbReference>
<evidence type="ECO:0000256" key="11">
    <source>
        <dbReference type="ARBA" id="ARBA00023157"/>
    </source>
</evidence>
<comment type="subunit">
    <text evidence="13">Monomer. Interacts (via N-terminus) with SCNN1B, a subunit of the heterotrimeric epithelial sodium channel (ENaC); this inhibits proteolytic activation of ENaC.</text>
</comment>
<keyword evidence="10" id="KW-0446">Lipid-binding</keyword>
<dbReference type="RefSeq" id="XP_032950999.1">
    <property type="nucleotide sequence ID" value="XM_033095108.1"/>
</dbReference>
<dbReference type="FunCoup" id="A0A671EIX0">
    <property type="interactions" value="56"/>
</dbReference>
<evidence type="ECO:0000313" key="18">
    <source>
        <dbReference type="Ensembl" id="ENSRFEP00010013249.1"/>
    </source>
</evidence>
<dbReference type="GO" id="GO:0043129">
    <property type="term" value="P:surfactant homeostasis"/>
    <property type="evidence" value="ECO:0007669"/>
    <property type="project" value="TreeGrafter"/>
</dbReference>
<feature type="chain" id="PRO_5025638548" description="BPI fold-containing family A member 1" evidence="16">
    <location>
        <begin position="20"/>
        <end position="234"/>
    </location>
</feature>
<sequence>MFHIGGLIVLCGLLAQATAQDQTMPSTPTAEDENPKGLLGSLKGALSNGLVSENVLSSIKELPLVNILKNQTGLLGKLPSLLNIFDLEITDARLMELGLVQSPDGHRLYASFPLDLLFIMKLPLIGNIIEVNVDLNITGEILAERNEAGNIHLVVGDCSHSPSTIKVTLLNGKALRLVQAFINTLTGVFTNVLPALVQSQVCPLINTALSHLDVTVAHDIANRLIQGLDFVITV</sequence>
<keyword evidence="4" id="KW-0964">Secreted</keyword>
<dbReference type="Pfam" id="PF01273">
    <property type="entry name" value="LBP_BPI_CETP"/>
    <property type="match status" value="1"/>
</dbReference>
<reference evidence="18" key="5">
    <citation type="submission" date="2025-09" db="UniProtKB">
        <authorList>
            <consortium name="Ensembl"/>
        </authorList>
    </citation>
    <scope>IDENTIFICATION</scope>
</reference>
<dbReference type="InterPro" id="IPR017943">
    <property type="entry name" value="Bactericidal_perm-incr_a/b_dom"/>
</dbReference>
<comment type="function">
    <text evidence="15">Lipid-binding protein which shows high specificity for the surfactant phospholipid dipalmitoylphosphatidylcholine (DPPC). Plays a role in the innate immune responses of the upper airways. Reduces the surface tension in secretions from airway epithelia and inhibits the formation of biofilm by pathogenic Gram-negative bacteria, such as P.aeruginosa and K.pneumoniae. Negatively regulates proteolytic cleavage of SCNN1G, an event that is required for activation of the epithelial sodium channel (ENaC), and thereby contributes to airway surface liquid homeostasis and proper clearance of mucus. Plays a role in the airway inflammatory response after exposure to irritants. May attract macrophages and neutrophils.</text>
</comment>
<dbReference type="CTD" id="51297"/>
<evidence type="ECO:0000256" key="7">
    <source>
        <dbReference type="ARBA" id="ARBA00022729"/>
    </source>
</evidence>
<feature type="signal peptide" evidence="16">
    <location>
        <begin position="1"/>
        <end position="19"/>
    </location>
</feature>
<keyword evidence="8" id="KW-0391">Immunity</keyword>
<dbReference type="GO" id="GO:0005615">
    <property type="term" value="C:extracellular space"/>
    <property type="evidence" value="ECO:0007669"/>
    <property type="project" value="TreeGrafter"/>
</dbReference>
<reference evidence="18" key="4">
    <citation type="submission" date="2025-08" db="UniProtKB">
        <authorList>
            <consortium name="Ensembl"/>
        </authorList>
    </citation>
    <scope>IDENTIFICATION</scope>
</reference>
<evidence type="ECO:0000256" key="6">
    <source>
        <dbReference type="ARBA" id="ARBA00022588"/>
    </source>
</evidence>
<dbReference type="OMA" id="ANMLIHG"/>
<feature type="domain" description="Lipid-binding serum glycoprotein N-terminal" evidence="17">
    <location>
        <begin position="55"/>
        <end position="212"/>
    </location>
</feature>
<dbReference type="InterPro" id="IPR017942">
    <property type="entry name" value="Lipid-bd_serum_glycop_N"/>
</dbReference>
<dbReference type="GeneID" id="117016065"/>
<gene>
    <name evidence="18" type="primary">BPIFA1</name>
</gene>
<dbReference type="GO" id="GO:0045087">
    <property type="term" value="P:innate immune response"/>
    <property type="evidence" value="ECO:0007669"/>
    <property type="project" value="UniProtKB-KW"/>
</dbReference>
<organism evidence="18 19">
    <name type="scientific">Rhinolophus ferrumequinum</name>
    <name type="common">Greater horseshoe bat</name>
    <dbReference type="NCBI Taxonomy" id="59479"/>
    <lineage>
        <taxon>Eukaryota</taxon>
        <taxon>Metazoa</taxon>
        <taxon>Chordata</taxon>
        <taxon>Craniata</taxon>
        <taxon>Vertebrata</taxon>
        <taxon>Euteleostomi</taxon>
        <taxon>Mammalia</taxon>
        <taxon>Eutheria</taxon>
        <taxon>Laurasiatheria</taxon>
        <taxon>Chiroptera</taxon>
        <taxon>Yinpterochiroptera</taxon>
        <taxon>Rhinolophoidea</taxon>
        <taxon>Rhinolophidae</taxon>
        <taxon>Rhinolophinae</taxon>
        <taxon>Rhinolophus</taxon>
    </lineage>
</organism>
<dbReference type="Gene3D" id="3.15.10.10">
    <property type="entry name" value="Bactericidal permeability-increasing protein, domain 1"/>
    <property type="match status" value="1"/>
</dbReference>
<protein>
    <recommendedName>
        <fullName evidence="3">BPI fold-containing family A member 1</fullName>
    </recommendedName>
    <alternativeName>
        <fullName evidence="14">Palate lung and nasal epithelium clone protein</fullName>
    </alternativeName>
</protein>
<dbReference type="Ensembl" id="ENSRFET00010014492.1">
    <property type="protein sequence ID" value="ENSRFEP00010013249.1"/>
    <property type="gene ID" value="ENSRFEG00010008900.1"/>
</dbReference>
<evidence type="ECO:0000256" key="13">
    <source>
        <dbReference type="ARBA" id="ARBA00025926"/>
    </source>
</evidence>
<dbReference type="OrthoDB" id="9835719at2759"/>
<keyword evidence="7 16" id="KW-0732">Signal</keyword>
<evidence type="ECO:0000259" key="17">
    <source>
        <dbReference type="Pfam" id="PF01273"/>
    </source>
</evidence>
<evidence type="ECO:0000256" key="2">
    <source>
        <dbReference type="ARBA" id="ARBA00009020"/>
    </source>
</evidence>
<evidence type="ECO:0000256" key="15">
    <source>
        <dbReference type="ARBA" id="ARBA00045411"/>
    </source>
</evidence>
<comment type="similarity">
    <text evidence="2">Belongs to the BPI/LBP/Plunc superfamily. Plunc family.</text>
</comment>
<evidence type="ECO:0000256" key="1">
    <source>
        <dbReference type="ARBA" id="ARBA00004613"/>
    </source>
</evidence>
<dbReference type="KEGG" id="rfq:117016065"/>
<dbReference type="GO" id="GO:0008289">
    <property type="term" value="F:lipid binding"/>
    <property type="evidence" value="ECO:0007669"/>
    <property type="project" value="UniProtKB-KW"/>
</dbReference>
<dbReference type="GeneTree" id="ENSGT01100000263546"/>
<dbReference type="InParanoid" id="A0A671EIX0"/>
<evidence type="ECO:0000313" key="19">
    <source>
        <dbReference type="Proteomes" id="UP000472240"/>
    </source>
</evidence>
<comment type="subcellular location">
    <subcellularLocation>
        <location evidence="1">Secreted</location>
    </subcellularLocation>
</comment>
<dbReference type="SUPFAM" id="SSF55394">
    <property type="entry name" value="Bactericidal permeability-increasing protein, BPI"/>
    <property type="match status" value="1"/>
</dbReference>
<evidence type="ECO:0000256" key="4">
    <source>
        <dbReference type="ARBA" id="ARBA00022525"/>
    </source>
</evidence>
<evidence type="ECO:0000256" key="8">
    <source>
        <dbReference type="ARBA" id="ARBA00022859"/>
    </source>
</evidence>
<dbReference type="GO" id="GO:1900229">
    <property type="term" value="P:negative regulation of single-species biofilm formation in or on host organism"/>
    <property type="evidence" value="ECO:0007669"/>
    <property type="project" value="TreeGrafter"/>
</dbReference>
<evidence type="ECO:0000256" key="3">
    <source>
        <dbReference type="ARBA" id="ARBA00018715"/>
    </source>
</evidence>
<evidence type="ECO:0000256" key="10">
    <source>
        <dbReference type="ARBA" id="ARBA00023121"/>
    </source>
</evidence>
<name>A0A671EIX0_RHIFE</name>
<proteinExistence type="inferred from homology"/>
<reference evidence="18 19" key="1">
    <citation type="journal article" date="2015" name="Annu Rev Anim Biosci">
        <title>The Genome 10K Project: a way forward.</title>
        <authorList>
            <person name="Koepfli K.P."/>
            <person name="Paten B."/>
            <person name="O'Brien S.J."/>
            <person name="Koepfli K.P."/>
            <person name="Paten B."/>
            <person name="Antunes A."/>
            <person name="Belov K."/>
            <person name="Bustamante C."/>
            <person name="Castoe T.A."/>
            <person name="Clawson H."/>
            <person name="Crawford A.J."/>
            <person name="Diekhans M."/>
            <person name="Distel D."/>
            <person name="Durbin R."/>
            <person name="Earl D."/>
            <person name="Fujita M.K."/>
            <person name="Gamble T."/>
            <person name="Georges A."/>
            <person name="Gemmell N."/>
            <person name="Gilbert M.T."/>
            <person name="Graves J.M."/>
            <person name="Green R.E."/>
            <person name="Hickey G."/>
            <person name="Jarvis E.D."/>
            <person name="Johnson W."/>
            <person name="Komissarov A."/>
            <person name="Korf I."/>
            <person name="Kuhn R."/>
            <person name="Larkin D.M."/>
            <person name="Lewin H."/>
            <person name="Lopez J.V."/>
            <person name="Ma J."/>
            <person name="Marques-Bonet T."/>
            <person name="Miller W."/>
            <person name="Murphy R."/>
            <person name="Pevzner P."/>
            <person name="Shapiro B."/>
            <person name="Steiner C."/>
            <person name="Tamazian G."/>
            <person name="Venkatesh B."/>
            <person name="Wang J."/>
            <person name="Wayne R."/>
            <person name="Wiley E."/>
            <person name="Yang H."/>
            <person name="Zhang G."/>
            <person name="Haussler D."/>
            <person name="Ryder O."/>
            <person name="O'Brien S.J."/>
        </authorList>
    </citation>
    <scope>NUCLEOTIDE SEQUENCE</scope>
</reference>
<keyword evidence="5" id="KW-0929">Antimicrobial</keyword>
<evidence type="ECO:0000256" key="16">
    <source>
        <dbReference type="SAM" id="SignalP"/>
    </source>
</evidence>
<keyword evidence="12" id="KW-0325">Glycoprotein</keyword>
<accession>A0A671EIX0</accession>
<evidence type="ECO:0000256" key="5">
    <source>
        <dbReference type="ARBA" id="ARBA00022529"/>
    </source>
</evidence>
<dbReference type="GO" id="GO:0019731">
    <property type="term" value="P:antibacterial humoral response"/>
    <property type="evidence" value="ECO:0007669"/>
    <property type="project" value="TreeGrafter"/>
</dbReference>
<keyword evidence="19" id="KW-1185">Reference proteome</keyword>
<keyword evidence="6" id="KW-0399">Innate immunity</keyword>
<reference evidence="19" key="3">
    <citation type="submission" date="2018-12" db="EMBL/GenBank/DDBJ databases">
        <title>G10K-VGP greater horseshoe bat female genome, primary haplotype.</title>
        <authorList>
            <person name="Teeling E."/>
            <person name="Myers G."/>
            <person name="Vernes S."/>
            <person name="Pippel M."/>
            <person name="Winkler S."/>
            <person name="Fedrigo O."/>
            <person name="Rhie A."/>
            <person name="Koren S."/>
            <person name="Phillippy A."/>
            <person name="Lewin H."/>
            <person name="Damas J."/>
            <person name="Howe K."/>
            <person name="Mountcastle J."/>
            <person name="Jarvis E.D."/>
        </authorList>
    </citation>
    <scope>NUCLEOTIDE SEQUENCE [LARGE SCALE GENOMIC DNA]</scope>
</reference>
<dbReference type="AlphaFoldDB" id="A0A671EIX0"/>
<keyword evidence="9" id="KW-0044">Antibiotic</keyword>
<evidence type="ECO:0000256" key="14">
    <source>
        <dbReference type="ARBA" id="ARBA00030462"/>
    </source>
</evidence>
<evidence type="ECO:0000256" key="9">
    <source>
        <dbReference type="ARBA" id="ARBA00023022"/>
    </source>
</evidence>
<evidence type="ECO:0000256" key="12">
    <source>
        <dbReference type="ARBA" id="ARBA00023180"/>
    </source>
</evidence>
<dbReference type="GO" id="GO:0061844">
    <property type="term" value="P:antimicrobial humoral immune response mediated by antimicrobial peptide"/>
    <property type="evidence" value="ECO:0007669"/>
    <property type="project" value="TreeGrafter"/>
</dbReference>
<dbReference type="PANTHER" id="PTHR47015:SF1">
    <property type="entry name" value="BPI FOLD-CONTAINING FAMILY A MEMBER 1"/>
    <property type="match status" value="1"/>
</dbReference>